<sequence>MNIVGNATDGGMRFTGTKLSSDNLDLDTTTNTIIFDGSVAEATNITVRDKYFPQIVNSTYGETYPNNPNINVTEKSYIQDVLDSSSSSNYTNSEQSLDASCTEGIINTEFFGYETTNDVERSNALASGTVSVDDKGEVTVIKDAEEAQQAAEDAKDNYTSSTLSVVSTTSESNSLATCIDSVQPLLNKYRVSKKDQTSISPQQIIAKYGMNSADARQFTQSCQQGSPSSKVKLQSATTKN</sequence>
<name>A0A3A1YQE4_9GAMM</name>
<feature type="region of interest" description="Disordered" evidence="1">
    <location>
        <begin position="217"/>
        <end position="240"/>
    </location>
</feature>
<dbReference type="RefSeq" id="WP_119530222.1">
    <property type="nucleotide sequence ID" value="NZ_JBHSSP010000010.1"/>
</dbReference>
<reference evidence="2 3" key="1">
    <citation type="submission" date="2017-08" db="EMBL/GenBank/DDBJ databases">
        <title>Reclassification of Bisgaard taxon 37 and 44.</title>
        <authorList>
            <person name="Christensen H."/>
        </authorList>
    </citation>
    <scope>NUCLEOTIDE SEQUENCE [LARGE SCALE GENOMIC DNA]</scope>
    <source>
        <strain evidence="2 3">111</strain>
    </source>
</reference>
<keyword evidence="3" id="KW-1185">Reference proteome</keyword>
<evidence type="ECO:0000313" key="2">
    <source>
        <dbReference type="EMBL" id="RIY39865.1"/>
    </source>
</evidence>
<dbReference type="EMBL" id="NRJG01000023">
    <property type="protein sequence ID" value="RIY39865.1"/>
    <property type="molecule type" value="Genomic_DNA"/>
</dbReference>
<evidence type="ECO:0000313" key="3">
    <source>
        <dbReference type="Proteomes" id="UP000265916"/>
    </source>
</evidence>
<accession>A0A3A1YQE4</accession>
<protein>
    <submittedName>
        <fullName evidence="2">Uncharacterized protein</fullName>
    </submittedName>
</protein>
<organism evidence="2 3">
    <name type="scientific">Psittacicella hinzii</name>
    <dbReference type="NCBI Taxonomy" id="2028575"/>
    <lineage>
        <taxon>Bacteria</taxon>
        <taxon>Pseudomonadati</taxon>
        <taxon>Pseudomonadota</taxon>
        <taxon>Gammaproteobacteria</taxon>
        <taxon>Pasteurellales</taxon>
        <taxon>Psittacicellaceae</taxon>
        <taxon>Psittacicella</taxon>
    </lineage>
</organism>
<dbReference type="Proteomes" id="UP000265916">
    <property type="component" value="Unassembled WGS sequence"/>
</dbReference>
<dbReference type="AlphaFoldDB" id="A0A3A1YQE4"/>
<gene>
    <name evidence="2" type="ORF">CKF58_01480</name>
</gene>
<proteinExistence type="predicted"/>
<comment type="caution">
    <text evidence="2">The sequence shown here is derived from an EMBL/GenBank/DDBJ whole genome shotgun (WGS) entry which is preliminary data.</text>
</comment>
<evidence type="ECO:0000256" key="1">
    <source>
        <dbReference type="SAM" id="MobiDB-lite"/>
    </source>
</evidence>